<feature type="transmembrane region" description="Helical" evidence="5">
    <location>
        <begin position="200"/>
        <end position="216"/>
    </location>
</feature>
<feature type="transmembrane region" description="Helical" evidence="5">
    <location>
        <begin position="93"/>
        <end position="110"/>
    </location>
</feature>
<feature type="transmembrane region" description="Helical" evidence="5">
    <location>
        <begin position="363"/>
        <end position="385"/>
    </location>
</feature>
<feature type="transmembrane region" description="Helical" evidence="5">
    <location>
        <begin position="32"/>
        <end position="51"/>
    </location>
</feature>
<feature type="transmembrane region" description="Helical" evidence="5">
    <location>
        <begin position="7"/>
        <end position="26"/>
    </location>
</feature>
<comment type="caution">
    <text evidence="7">The sequence shown here is derived from an EMBL/GenBank/DDBJ whole genome shotgun (WGS) entry which is preliminary data.</text>
</comment>
<name>A0A2M8RZU4_9PAST</name>
<dbReference type="PANTHER" id="PTHR37422">
    <property type="entry name" value="TEICHURONIC ACID BIOSYNTHESIS PROTEIN TUAE"/>
    <property type="match status" value="1"/>
</dbReference>
<sequence>MLVKQIQLNGIVNALVGFFFLSILVFQKGYNYAPFFLCTFALGYVIFELRKKTIFSFSYEEKLLVWGYFFYFVTFLLIFLINNEKASLLDNPSKVLLFLLLIPLFSRFYLQLTWIFHFIAVGALISGIVAIYHRFILNKPQAFFAQMHIQSGGIAMSIAMFSLIVTFYFFTKKRYKLTALYFVFSLMGILASFLSTARGAWIGLPVILLFILIVYRQYISKKVLGGFLAVMVLAVTTATLVPNTQIAHRFIEAKNEISAYFDKNNGSTSVGARFDMWKSAWLQIQEKPILGWGYKGAVENRKEQGEQKLISSYASGFAHVHNQYLDDFSKRGIVGLFALLGVLCIPFAIFFKRLNKGSIEQTTVAMLGCVHIISVAFYCLSQGFFAHNSGNVFYFFLVIVFYAMLKTTEKASNLCSKY</sequence>
<feature type="transmembrane region" description="Helical" evidence="5">
    <location>
        <begin position="391"/>
        <end position="408"/>
    </location>
</feature>
<evidence type="ECO:0000256" key="4">
    <source>
        <dbReference type="ARBA" id="ARBA00023136"/>
    </source>
</evidence>
<feature type="transmembrane region" description="Helical" evidence="5">
    <location>
        <begin position="177"/>
        <end position="194"/>
    </location>
</feature>
<dbReference type="InterPro" id="IPR007016">
    <property type="entry name" value="O-antigen_ligase-rel_domated"/>
</dbReference>
<dbReference type="PANTHER" id="PTHR37422:SF17">
    <property type="entry name" value="O-ANTIGEN LIGASE"/>
    <property type="match status" value="1"/>
</dbReference>
<feature type="transmembrane region" description="Helical" evidence="5">
    <location>
        <begin position="149"/>
        <end position="170"/>
    </location>
</feature>
<dbReference type="EMBL" id="PHHA01000034">
    <property type="protein sequence ID" value="PJG84409.1"/>
    <property type="molecule type" value="Genomic_DNA"/>
</dbReference>
<evidence type="ECO:0000313" key="8">
    <source>
        <dbReference type="Proteomes" id="UP000229329"/>
    </source>
</evidence>
<keyword evidence="2 5" id="KW-0812">Transmembrane</keyword>
<keyword evidence="8" id="KW-1185">Reference proteome</keyword>
<comment type="subcellular location">
    <subcellularLocation>
        <location evidence="1">Membrane</location>
        <topology evidence="1">Multi-pass membrane protein</topology>
    </subcellularLocation>
</comment>
<keyword evidence="3 5" id="KW-1133">Transmembrane helix</keyword>
<dbReference type="OrthoDB" id="8576060at2"/>
<keyword evidence="4 5" id="KW-0472">Membrane</keyword>
<evidence type="ECO:0000256" key="2">
    <source>
        <dbReference type="ARBA" id="ARBA00022692"/>
    </source>
</evidence>
<feature type="transmembrane region" description="Helical" evidence="5">
    <location>
        <begin position="223"/>
        <end position="241"/>
    </location>
</feature>
<dbReference type="Proteomes" id="UP000229329">
    <property type="component" value="Unassembled WGS sequence"/>
</dbReference>
<evidence type="ECO:0000313" key="7">
    <source>
        <dbReference type="EMBL" id="PJG84409.1"/>
    </source>
</evidence>
<protein>
    <submittedName>
        <fullName evidence="7">RfaL protein</fullName>
    </submittedName>
</protein>
<evidence type="ECO:0000259" key="6">
    <source>
        <dbReference type="Pfam" id="PF04932"/>
    </source>
</evidence>
<proteinExistence type="predicted"/>
<dbReference type="InterPro" id="IPR051533">
    <property type="entry name" value="WaaL-like"/>
</dbReference>
<accession>A0A2M8RZU4</accession>
<feature type="transmembrane region" description="Helical" evidence="5">
    <location>
        <begin position="115"/>
        <end position="137"/>
    </location>
</feature>
<organism evidence="7 8">
    <name type="scientific">Conservatibacter flavescens</name>
    <dbReference type="NCBI Taxonomy" id="28161"/>
    <lineage>
        <taxon>Bacteria</taxon>
        <taxon>Pseudomonadati</taxon>
        <taxon>Pseudomonadota</taxon>
        <taxon>Gammaproteobacteria</taxon>
        <taxon>Pasteurellales</taxon>
        <taxon>Pasteurellaceae</taxon>
        <taxon>Conservatibacter</taxon>
    </lineage>
</organism>
<feature type="domain" description="O-antigen ligase-related" evidence="6">
    <location>
        <begin position="185"/>
        <end position="340"/>
    </location>
</feature>
<evidence type="ECO:0000256" key="5">
    <source>
        <dbReference type="SAM" id="Phobius"/>
    </source>
</evidence>
<evidence type="ECO:0000256" key="1">
    <source>
        <dbReference type="ARBA" id="ARBA00004141"/>
    </source>
</evidence>
<dbReference type="Pfam" id="PF04932">
    <property type="entry name" value="Wzy_C"/>
    <property type="match status" value="1"/>
</dbReference>
<feature type="transmembrane region" description="Helical" evidence="5">
    <location>
        <begin position="332"/>
        <end position="351"/>
    </location>
</feature>
<dbReference type="GO" id="GO:0016020">
    <property type="term" value="C:membrane"/>
    <property type="evidence" value="ECO:0007669"/>
    <property type="project" value="UniProtKB-SubCell"/>
</dbReference>
<dbReference type="AlphaFoldDB" id="A0A2M8RZU4"/>
<gene>
    <name evidence="7" type="ORF">CVP05_11685</name>
</gene>
<feature type="transmembrane region" description="Helical" evidence="5">
    <location>
        <begin position="63"/>
        <end position="81"/>
    </location>
</feature>
<evidence type="ECO:0000256" key="3">
    <source>
        <dbReference type="ARBA" id="ARBA00022989"/>
    </source>
</evidence>
<reference evidence="7 8" key="1">
    <citation type="submission" date="2017-11" db="EMBL/GenBank/DDBJ databases">
        <title>Reclassification of Bisgaard taxon 7 as Conservatibacter flavescens gen. nov., sp. nov.</title>
        <authorList>
            <person name="Christensen H."/>
        </authorList>
    </citation>
    <scope>NUCLEOTIDE SEQUENCE [LARGE SCALE GENOMIC DNA]</scope>
    <source>
        <strain evidence="7 8">7_4</strain>
    </source>
</reference>